<name>A0ABQ1F1Y9_9SPHN</name>
<comment type="caution">
    <text evidence="1">The sequence shown here is derived from an EMBL/GenBank/DDBJ whole genome shotgun (WGS) entry which is preliminary data.</text>
</comment>
<dbReference type="Proteomes" id="UP000603317">
    <property type="component" value="Unassembled WGS sequence"/>
</dbReference>
<accession>A0ABQ1F1Y9</accession>
<evidence type="ECO:0000313" key="1">
    <source>
        <dbReference type="EMBL" id="GFZ97426.1"/>
    </source>
</evidence>
<evidence type="ECO:0000313" key="2">
    <source>
        <dbReference type="Proteomes" id="UP000603317"/>
    </source>
</evidence>
<organism evidence="1 2">
    <name type="scientific">Blastomonas marina</name>
    <dbReference type="NCBI Taxonomy" id="1867408"/>
    <lineage>
        <taxon>Bacteria</taxon>
        <taxon>Pseudomonadati</taxon>
        <taxon>Pseudomonadota</taxon>
        <taxon>Alphaproteobacteria</taxon>
        <taxon>Sphingomonadales</taxon>
        <taxon>Sphingomonadaceae</taxon>
        <taxon>Blastomonas</taxon>
    </lineage>
</organism>
<proteinExistence type="predicted"/>
<dbReference type="InterPro" id="IPR011990">
    <property type="entry name" value="TPR-like_helical_dom_sf"/>
</dbReference>
<dbReference type="Gene3D" id="1.25.40.10">
    <property type="entry name" value="Tetratricopeptide repeat domain"/>
    <property type="match status" value="1"/>
</dbReference>
<dbReference type="Pfam" id="PF13424">
    <property type="entry name" value="TPR_12"/>
    <property type="match status" value="1"/>
</dbReference>
<evidence type="ECO:0008006" key="3">
    <source>
        <dbReference type="Google" id="ProtNLM"/>
    </source>
</evidence>
<dbReference type="RefSeq" id="WP_188640910.1">
    <property type="nucleotide sequence ID" value="NZ_BMID01000001.1"/>
</dbReference>
<reference evidence="2" key="1">
    <citation type="journal article" date="2019" name="Int. J. Syst. Evol. Microbiol.">
        <title>The Global Catalogue of Microorganisms (GCM) 10K type strain sequencing project: providing services to taxonomists for standard genome sequencing and annotation.</title>
        <authorList>
            <consortium name="The Broad Institute Genomics Platform"/>
            <consortium name="The Broad Institute Genome Sequencing Center for Infectious Disease"/>
            <person name="Wu L."/>
            <person name="Ma J."/>
        </authorList>
    </citation>
    <scope>NUCLEOTIDE SEQUENCE [LARGE SCALE GENOMIC DNA]</scope>
    <source>
        <strain evidence="2">CGMCC 1.15297</strain>
    </source>
</reference>
<gene>
    <name evidence="1" type="ORF">GCM10010923_01750</name>
</gene>
<keyword evidence="2" id="KW-1185">Reference proteome</keyword>
<dbReference type="SUPFAM" id="SSF48452">
    <property type="entry name" value="TPR-like"/>
    <property type="match status" value="1"/>
</dbReference>
<dbReference type="EMBL" id="BMID01000001">
    <property type="protein sequence ID" value="GFZ97426.1"/>
    <property type="molecule type" value="Genomic_DNA"/>
</dbReference>
<protein>
    <recommendedName>
        <fullName evidence="3">MalT-like TPR region domain-containing protein</fullName>
    </recommendedName>
</protein>
<sequence length="377" mass="42011">MAKDRWPIDRALSQRILVMSDTYMLAELTVLLADVDSEIAKCSARHRDLEPCQDLIFYAAALSARTLETPAQIQRRFQRAIVLAERLYGPLSDEFTIELIDHLATHYQSIGRDDLAEPLERLVLERRERIRSPHLIAATGDLGSLLMRRGKYREARALLERSNELALAAGPGERLNYVVGLANLAQLEYRAGNFATADRLYEQACPILVRELTGSTAELTCWLDIGILTMEYRTIADARKLFEVALARSTAVLGAKNLWTLNARSMAAKAASIEGDEQRAEALFSDNRAALADAPPTTPASQRGPIYFEEGAHYLRHAKQLARARTLLRRSTEEFLTAMAGFPEYDGEARKVMQKAQPAFLATVAADWRLAKGPGAR</sequence>